<protein>
    <submittedName>
        <fullName evidence="2">Uncharacterized protein</fullName>
    </submittedName>
</protein>
<keyword evidence="1" id="KW-0812">Transmembrane</keyword>
<evidence type="ECO:0000256" key="1">
    <source>
        <dbReference type="SAM" id="Phobius"/>
    </source>
</evidence>
<dbReference type="EMBL" id="JBBPBN010000260">
    <property type="protein sequence ID" value="KAK8491401.1"/>
    <property type="molecule type" value="Genomic_DNA"/>
</dbReference>
<sequence length="94" mass="10605">MHDNDEQKYMRADERRKILKTLNSKRERRINRFLGVIYWYCSAAIIITVNSDDVVSSLSYGRSVQLLFLIWAGKGSSGNVSASWCFALPSGSGV</sequence>
<name>A0ABR2AE39_9ROSI</name>
<evidence type="ECO:0000313" key="3">
    <source>
        <dbReference type="Proteomes" id="UP001396334"/>
    </source>
</evidence>
<keyword evidence="3" id="KW-1185">Reference proteome</keyword>
<feature type="transmembrane region" description="Helical" evidence="1">
    <location>
        <begin position="30"/>
        <end position="49"/>
    </location>
</feature>
<comment type="caution">
    <text evidence="2">The sequence shown here is derived from an EMBL/GenBank/DDBJ whole genome shotgun (WGS) entry which is preliminary data.</text>
</comment>
<evidence type="ECO:0000313" key="2">
    <source>
        <dbReference type="EMBL" id="KAK8491401.1"/>
    </source>
</evidence>
<dbReference type="Proteomes" id="UP001396334">
    <property type="component" value="Unassembled WGS sequence"/>
</dbReference>
<keyword evidence="1" id="KW-0472">Membrane</keyword>
<proteinExistence type="predicted"/>
<keyword evidence="1" id="KW-1133">Transmembrane helix</keyword>
<organism evidence="2 3">
    <name type="scientific">Hibiscus sabdariffa</name>
    <name type="common">roselle</name>
    <dbReference type="NCBI Taxonomy" id="183260"/>
    <lineage>
        <taxon>Eukaryota</taxon>
        <taxon>Viridiplantae</taxon>
        <taxon>Streptophyta</taxon>
        <taxon>Embryophyta</taxon>
        <taxon>Tracheophyta</taxon>
        <taxon>Spermatophyta</taxon>
        <taxon>Magnoliopsida</taxon>
        <taxon>eudicotyledons</taxon>
        <taxon>Gunneridae</taxon>
        <taxon>Pentapetalae</taxon>
        <taxon>rosids</taxon>
        <taxon>malvids</taxon>
        <taxon>Malvales</taxon>
        <taxon>Malvaceae</taxon>
        <taxon>Malvoideae</taxon>
        <taxon>Hibiscus</taxon>
    </lineage>
</organism>
<reference evidence="2 3" key="1">
    <citation type="journal article" date="2024" name="G3 (Bethesda)">
        <title>Genome assembly of Hibiscus sabdariffa L. provides insights into metabolisms of medicinal natural products.</title>
        <authorList>
            <person name="Kim T."/>
        </authorList>
    </citation>
    <scope>NUCLEOTIDE SEQUENCE [LARGE SCALE GENOMIC DNA]</scope>
    <source>
        <strain evidence="2">TK-2024</strain>
        <tissue evidence="2">Old leaves</tissue>
    </source>
</reference>
<gene>
    <name evidence="2" type="ORF">V6N11_073727</name>
</gene>
<accession>A0ABR2AE39</accession>